<protein>
    <submittedName>
        <fullName evidence="2">Uncharacterized protein</fullName>
    </submittedName>
</protein>
<gene>
    <name evidence="2" type="ORF">NPIL_65631</name>
</gene>
<sequence>MGLLQKTAKRRNSAKRKRTKDSGHGKGIAYAHLPNAPEDPDQRSNTPKCLGPGRRISVDPSAVNGRVIKTRYGRLVK</sequence>
<feature type="region of interest" description="Disordered" evidence="1">
    <location>
        <begin position="1"/>
        <end position="62"/>
    </location>
</feature>
<dbReference type="AlphaFoldDB" id="A0A8X6T725"/>
<accession>A0A8X6T725</accession>
<evidence type="ECO:0000313" key="3">
    <source>
        <dbReference type="Proteomes" id="UP000887013"/>
    </source>
</evidence>
<name>A0A8X6T725_NEPPI</name>
<evidence type="ECO:0000256" key="1">
    <source>
        <dbReference type="SAM" id="MobiDB-lite"/>
    </source>
</evidence>
<dbReference type="Proteomes" id="UP000887013">
    <property type="component" value="Unassembled WGS sequence"/>
</dbReference>
<reference evidence="2" key="1">
    <citation type="submission" date="2020-08" db="EMBL/GenBank/DDBJ databases">
        <title>Multicomponent nature underlies the extraordinary mechanical properties of spider dragline silk.</title>
        <authorList>
            <person name="Kono N."/>
            <person name="Nakamura H."/>
            <person name="Mori M."/>
            <person name="Yoshida Y."/>
            <person name="Ohtoshi R."/>
            <person name="Malay A.D."/>
            <person name="Moran D.A.P."/>
            <person name="Tomita M."/>
            <person name="Numata K."/>
            <person name="Arakawa K."/>
        </authorList>
    </citation>
    <scope>NUCLEOTIDE SEQUENCE</scope>
</reference>
<feature type="compositionally biased region" description="Basic residues" evidence="1">
    <location>
        <begin position="7"/>
        <end position="19"/>
    </location>
</feature>
<organism evidence="2 3">
    <name type="scientific">Nephila pilipes</name>
    <name type="common">Giant wood spider</name>
    <name type="synonym">Nephila maculata</name>
    <dbReference type="NCBI Taxonomy" id="299642"/>
    <lineage>
        <taxon>Eukaryota</taxon>
        <taxon>Metazoa</taxon>
        <taxon>Ecdysozoa</taxon>
        <taxon>Arthropoda</taxon>
        <taxon>Chelicerata</taxon>
        <taxon>Arachnida</taxon>
        <taxon>Araneae</taxon>
        <taxon>Araneomorphae</taxon>
        <taxon>Entelegynae</taxon>
        <taxon>Araneoidea</taxon>
        <taxon>Nephilidae</taxon>
        <taxon>Nephila</taxon>
    </lineage>
</organism>
<comment type="caution">
    <text evidence="2">The sequence shown here is derived from an EMBL/GenBank/DDBJ whole genome shotgun (WGS) entry which is preliminary data.</text>
</comment>
<evidence type="ECO:0000313" key="2">
    <source>
        <dbReference type="EMBL" id="GFS80963.1"/>
    </source>
</evidence>
<dbReference type="EMBL" id="BMAW01002922">
    <property type="protein sequence ID" value="GFS80963.1"/>
    <property type="molecule type" value="Genomic_DNA"/>
</dbReference>
<keyword evidence="3" id="KW-1185">Reference proteome</keyword>
<proteinExistence type="predicted"/>